<dbReference type="InterPro" id="IPR050957">
    <property type="entry name" value="BMP_lipoprotein"/>
</dbReference>
<keyword evidence="3" id="KW-1003">Cell membrane</keyword>
<proteinExistence type="inferred from homology"/>
<feature type="chain" id="PRO_5038835258" evidence="7">
    <location>
        <begin position="23"/>
        <end position="373"/>
    </location>
</feature>
<dbReference type="STRING" id="137591.AO080_10765"/>
<evidence type="ECO:0000256" key="3">
    <source>
        <dbReference type="ARBA" id="ARBA00022475"/>
    </source>
</evidence>
<keyword evidence="5" id="KW-0472">Membrane</keyword>
<dbReference type="GO" id="GO:0005886">
    <property type="term" value="C:plasma membrane"/>
    <property type="evidence" value="ECO:0007669"/>
    <property type="project" value="UniProtKB-SubCell"/>
</dbReference>
<organism evidence="9 10">
    <name type="scientific">Weissella cibaria</name>
    <dbReference type="NCBI Taxonomy" id="137591"/>
    <lineage>
        <taxon>Bacteria</taxon>
        <taxon>Bacillati</taxon>
        <taxon>Bacillota</taxon>
        <taxon>Bacilli</taxon>
        <taxon>Lactobacillales</taxon>
        <taxon>Lactobacillaceae</taxon>
        <taxon>Weissella</taxon>
    </lineage>
</organism>
<dbReference type="EMBL" id="JWHU01000040">
    <property type="protein sequence ID" value="KIU19319.1"/>
    <property type="molecule type" value="Genomic_DNA"/>
</dbReference>
<dbReference type="SUPFAM" id="SSF53822">
    <property type="entry name" value="Periplasmic binding protein-like I"/>
    <property type="match status" value="1"/>
</dbReference>
<dbReference type="Pfam" id="PF02608">
    <property type="entry name" value="Bmp"/>
    <property type="match status" value="1"/>
</dbReference>
<keyword evidence="10" id="KW-1185">Reference proteome</keyword>
<keyword evidence="6" id="KW-0449">Lipoprotein</keyword>
<protein>
    <submittedName>
        <fullName evidence="9">TmpC_6 protein</fullName>
    </submittedName>
</protein>
<dbReference type="InterPro" id="IPR028082">
    <property type="entry name" value="Peripla_BP_I"/>
</dbReference>
<sequence length="373" mass="39585">MVSKKVMIGGAVLVVLAGGAYALSASHTSASKNDFSLAMVSDEGGNISDHSFTEISWKGVKSWGESHDLKKGKGGYDYFLSKTQADFDTNFQQAQAAKFSMIAGIGFNLQNSLEKAAKQNPDTKYALVDAQANPKLKNVTSLMFKSEQSSYLAGVAAAMQAKAEGTDTIGFIGGQYGPVVGRFEYGFRQGVASVDKNMKVSSIYAASYSDAAKGTLIANTMMAKNIKVIFHVAGGVGNGAFTAVKSHNQALKSDQLAKEKVWMIGVDIDQTPQGAYKTADGKKDNFTLTSSLTEVGNGLKNAANDAMKDKFQGGKTVWYGIKDGGVGVITSNMPADEKKAVTVDQKKIEDGSISLKYTGQYDAPKANRTSLTN</sequence>
<comment type="caution">
    <text evidence="9">The sequence shown here is derived from an EMBL/GenBank/DDBJ whole genome shotgun (WGS) entry which is preliminary data.</text>
</comment>
<evidence type="ECO:0000313" key="10">
    <source>
        <dbReference type="Proteomes" id="UP000032287"/>
    </source>
</evidence>
<evidence type="ECO:0000256" key="4">
    <source>
        <dbReference type="ARBA" id="ARBA00022729"/>
    </source>
</evidence>
<evidence type="ECO:0000256" key="2">
    <source>
        <dbReference type="ARBA" id="ARBA00008610"/>
    </source>
</evidence>
<dbReference type="InterPro" id="IPR003760">
    <property type="entry name" value="PnrA-like"/>
</dbReference>
<dbReference type="PANTHER" id="PTHR34296:SF2">
    <property type="entry name" value="ABC TRANSPORTER GUANOSINE-BINDING PROTEIN NUPN"/>
    <property type="match status" value="1"/>
</dbReference>
<evidence type="ECO:0000259" key="8">
    <source>
        <dbReference type="Pfam" id="PF02608"/>
    </source>
</evidence>
<evidence type="ECO:0000256" key="6">
    <source>
        <dbReference type="ARBA" id="ARBA00023288"/>
    </source>
</evidence>
<dbReference type="RefSeq" id="WP_043708727.1">
    <property type="nucleotide sequence ID" value="NZ_JALOCT010000011.1"/>
</dbReference>
<name>A0A0D1K2W4_9LACO</name>
<evidence type="ECO:0000256" key="7">
    <source>
        <dbReference type="SAM" id="SignalP"/>
    </source>
</evidence>
<dbReference type="AlphaFoldDB" id="A0A0D1K2W4"/>
<comment type="similarity">
    <text evidence="2">Belongs to the BMP lipoprotein family.</text>
</comment>
<dbReference type="PATRIC" id="fig|137591.25.peg.1974"/>
<feature type="signal peptide" evidence="7">
    <location>
        <begin position="1"/>
        <end position="22"/>
    </location>
</feature>
<dbReference type="PANTHER" id="PTHR34296">
    <property type="entry name" value="TRANSCRIPTIONAL ACTIVATOR PROTEIN MED"/>
    <property type="match status" value="1"/>
</dbReference>
<feature type="domain" description="ABC transporter substrate-binding protein PnrA-like" evidence="8">
    <location>
        <begin position="39"/>
        <end position="352"/>
    </location>
</feature>
<reference evidence="9 10" key="1">
    <citation type="journal article" date="2015" name="Microbiology (Mosc.)">
        <title>Genomics of the Weissella cibaria species with an examination of its metabolic traits.</title>
        <authorList>
            <person name="Lynch K.M."/>
            <person name="Lucid A."/>
            <person name="Arendt E.K."/>
            <person name="Sleator R.D."/>
            <person name="Lucey B."/>
            <person name="Coffey A."/>
        </authorList>
    </citation>
    <scope>NUCLEOTIDE SEQUENCE [LARGE SCALE GENOMIC DNA]</scope>
    <source>
        <strain evidence="9 10">MG1</strain>
    </source>
</reference>
<dbReference type="CDD" id="cd06354">
    <property type="entry name" value="PBP1_PrnA-like"/>
    <property type="match status" value="1"/>
</dbReference>
<keyword evidence="4 7" id="KW-0732">Signal</keyword>
<evidence type="ECO:0000313" key="9">
    <source>
        <dbReference type="EMBL" id="KIU19319.1"/>
    </source>
</evidence>
<dbReference type="Gene3D" id="3.40.50.2300">
    <property type="match status" value="2"/>
</dbReference>
<dbReference type="eggNOG" id="COG1744">
    <property type="taxonomic scope" value="Bacteria"/>
</dbReference>
<accession>A0A0D1K2W4</accession>
<comment type="subcellular location">
    <subcellularLocation>
        <location evidence="1">Cell membrane</location>
        <topology evidence="1">Lipid-anchor</topology>
    </subcellularLocation>
</comment>
<gene>
    <name evidence="9" type="primary">tmpC_6</name>
    <name evidence="9" type="ORF">QX99_02002</name>
</gene>
<dbReference type="Proteomes" id="UP000032287">
    <property type="component" value="Unassembled WGS sequence"/>
</dbReference>
<evidence type="ECO:0000256" key="1">
    <source>
        <dbReference type="ARBA" id="ARBA00004193"/>
    </source>
</evidence>
<evidence type="ECO:0000256" key="5">
    <source>
        <dbReference type="ARBA" id="ARBA00023136"/>
    </source>
</evidence>